<dbReference type="GO" id="GO:0003677">
    <property type="term" value="F:DNA binding"/>
    <property type="evidence" value="ECO:0007669"/>
    <property type="project" value="UniProtKB-KW"/>
</dbReference>
<dbReference type="NCBIfam" id="NF033788">
    <property type="entry name" value="HTH_metalloreg"/>
    <property type="match status" value="1"/>
</dbReference>
<dbReference type="OrthoDB" id="3401849at2"/>
<dbReference type="SUPFAM" id="SSF46785">
    <property type="entry name" value="Winged helix' DNA-binding domain"/>
    <property type="match status" value="1"/>
</dbReference>
<dbReference type="InterPro" id="IPR036390">
    <property type="entry name" value="WH_DNA-bd_sf"/>
</dbReference>
<keyword evidence="6" id="KW-1185">Reference proteome</keyword>
<sequence length="122" mass="13052">MSTPVDLLMIQKPTWSATAERAQSLAPLLRALGDPNRLQLVLLLTERAHTVRELTDATGLSQTLVSHHLAPLRDNGLVTVTPRGRANVYELCCEAFAEPVKMLASVATSTDAGAEACCVVSN</sequence>
<dbReference type="InterPro" id="IPR036388">
    <property type="entry name" value="WH-like_DNA-bd_sf"/>
</dbReference>
<organism evidence="5 6">
    <name type="scientific">Salinibacterium amurskyense</name>
    <dbReference type="NCBI Taxonomy" id="205941"/>
    <lineage>
        <taxon>Bacteria</taxon>
        <taxon>Bacillati</taxon>
        <taxon>Actinomycetota</taxon>
        <taxon>Actinomycetes</taxon>
        <taxon>Micrococcales</taxon>
        <taxon>Microbacteriaceae</taxon>
        <taxon>Salinibacterium</taxon>
    </lineage>
</organism>
<dbReference type="Gene3D" id="1.10.10.10">
    <property type="entry name" value="Winged helix-like DNA-binding domain superfamily/Winged helix DNA-binding domain"/>
    <property type="match status" value="1"/>
</dbReference>
<feature type="domain" description="HTH arsR-type" evidence="4">
    <location>
        <begin position="17"/>
        <end position="111"/>
    </location>
</feature>
<keyword evidence="3" id="KW-0804">Transcription</keyword>
<dbReference type="PANTHER" id="PTHR33154:SF18">
    <property type="entry name" value="ARSENICAL RESISTANCE OPERON REPRESSOR"/>
    <property type="match status" value="1"/>
</dbReference>
<name>A0A2M9D1I3_9MICO</name>
<protein>
    <submittedName>
        <fullName evidence="5">ArsR family transcriptional regulator</fullName>
    </submittedName>
</protein>
<gene>
    <name evidence="5" type="ORF">CLV85_2496</name>
</gene>
<dbReference type="SMART" id="SM00418">
    <property type="entry name" value="HTH_ARSR"/>
    <property type="match status" value="1"/>
</dbReference>
<dbReference type="InterPro" id="IPR011991">
    <property type="entry name" value="ArsR-like_HTH"/>
</dbReference>
<dbReference type="PROSITE" id="PS50987">
    <property type="entry name" value="HTH_ARSR_2"/>
    <property type="match status" value="1"/>
</dbReference>
<dbReference type="GO" id="GO:0003700">
    <property type="term" value="F:DNA-binding transcription factor activity"/>
    <property type="evidence" value="ECO:0007669"/>
    <property type="project" value="InterPro"/>
</dbReference>
<dbReference type="AlphaFoldDB" id="A0A2M9D1I3"/>
<evidence type="ECO:0000259" key="4">
    <source>
        <dbReference type="PROSITE" id="PS50987"/>
    </source>
</evidence>
<evidence type="ECO:0000313" key="6">
    <source>
        <dbReference type="Proteomes" id="UP000231742"/>
    </source>
</evidence>
<dbReference type="PANTHER" id="PTHR33154">
    <property type="entry name" value="TRANSCRIPTIONAL REGULATOR, ARSR FAMILY"/>
    <property type="match status" value="1"/>
</dbReference>
<dbReference type="CDD" id="cd00090">
    <property type="entry name" value="HTH_ARSR"/>
    <property type="match status" value="1"/>
</dbReference>
<dbReference type="RefSeq" id="WP_100389955.1">
    <property type="nucleotide sequence ID" value="NZ_BMZU01000001.1"/>
</dbReference>
<accession>A0A2M9D1I3</accession>
<keyword evidence="1" id="KW-0805">Transcription regulation</keyword>
<evidence type="ECO:0000313" key="5">
    <source>
        <dbReference type="EMBL" id="PJJ78042.1"/>
    </source>
</evidence>
<proteinExistence type="predicted"/>
<comment type="caution">
    <text evidence="5">The sequence shown here is derived from an EMBL/GenBank/DDBJ whole genome shotgun (WGS) entry which is preliminary data.</text>
</comment>
<evidence type="ECO:0000256" key="1">
    <source>
        <dbReference type="ARBA" id="ARBA00023015"/>
    </source>
</evidence>
<dbReference type="PRINTS" id="PR00778">
    <property type="entry name" value="HTHARSR"/>
</dbReference>
<evidence type="ECO:0000256" key="2">
    <source>
        <dbReference type="ARBA" id="ARBA00023125"/>
    </source>
</evidence>
<dbReference type="InterPro" id="IPR051081">
    <property type="entry name" value="HTH_MetalResp_TranReg"/>
</dbReference>
<dbReference type="EMBL" id="PGFH01000003">
    <property type="protein sequence ID" value="PJJ78042.1"/>
    <property type="molecule type" value="Genomic_DNA"/>
</dbReference>
<dbReference type="Pfam" id="PF01022">
    <property type="entry name" value="HTH_5"/>
    <property type="match status" value="1"/>
</dbReference>
<keyword evidence="2" id="KW-0238">DNA-binding</keyword>
<dbReference type="Proteomes" id="UP000231742">
    <property type="component" value="Unassembled WGS sequence"/>
</dbReference>
<reference evidence="5 6" key="1">
    <citation type="submission" date="2017-11" db="EMBL/GenBank/DDBJ databases">
        <title>Genomic Encyclopedia of Archaeal and Bacterial Type Strains, Phase II (KMG-II): From Individual Species to Whole Genera.</title>
        <authorList>
            <person name="Goeker M."/>
        </authorList>
    </citation>
    <scope>NUCLEOTIDE SEQUENCE [LARGE SCALE GENOMIC DNA]</scope>
    <source>
        <strain evidence="5 6">DSM 16400</strain>
    </source>
</reference>
<dbReference type="InterPro" id="IPR001845">
    <property type="entry name" value="HTH_ArsR_DNA-bd_dom"/>
</dbReference>
<evidence type="ECO:0000256" key="3">
    <source>
        <dbReference type="ARBA" id="ARBA00023163"/>
    </source>
</evidence>